<accession>A0A6J4TPW0</accession>
<dbReference type="EMBL" id="CADCWB010000201">
    <property type="protein sequence ID" value="CAA9528328.1"/>
    <property type="molecule type" value="Genomic_DNA"/>
</dbReference>
<feature type="compositionally biased region" description="Low complexity" evidence="1">
    <location>
        <begin position="35"/>
        <end position="48"/>
    </location>
</feature>
<dbReference type="AlphaFoldDB" id="A0A6J4TPW0"/>
<sequence length="138" mass="15093">ACNPVTRTPRDRRPTAPLSNQRRDHDRPLRDRLCRAGAEPAGDPAGGEYLRLPGGGRHRLPPAQPMELQGPRRARQPGAHHGSVLHRFVSQLRPERTVRVPADRQPHDGRRLVVAVAADLPGHAAGHLHAQPPMGVPL</sequence>
<name>A0A6J4TPW0_9SPHN</name>
<feature type="region of interest" description="Disordered" evidence="1">
    <location>
        <begin position="1"/>
        <end position="82"/>
    </location>
</feature>
<feature type="compositionally biased region" description="Basic and acidic residues" evidence="1">
    <location>
        <begin position="21"/>
        <end position="34"/>
    </location>
</feature>
<reference evidence="2" key="1">
    <citation type="submission" date="2020-02" db="EMBL/GenBank/DDBJ databases">
        <authorList>
            <person name="Meier V. D."/>
        </authorList>
    </citation>
    <scope>NUCLEOTIDE SEQUENCE</scope>
    <source>
        <strain evidence="2">AVDCRST_MAG62</strain>
    </source>
</reference>
<feature type="non-terminal residue" evidence="2">
    <location>
        <position position="1"/>
    </location>
</feature>
<protein>
    <submittedName>
        <fullName evidence="2">Uncharacterized protein</fullName>
    </submittedName>
</protein>
<proteinExistence type="predicted"/>
<organism evidence="2">
    <name type="scientific">uncultured Sphingomonas sp</name>
    <dbReference type="NCBI Taxonomy" id="158754"/>
    <lineage>
        <taxon>Bacteria</taxon>
        <taxon>Pseudomonadati</taxon>
        <taxon>Pseudomonadota</taxon>
        <taxon>Alphaproteobacteria</taxon>
        <taxon>Sphingomonadales</taxon>
        <taxon>Sphingomonadaceae</taxon>
        <taxon>Sphingomonas</taxon>
        <taxon>environmental samples</taxon>
    </lineage>
</organism>
<gene>
    <name evidence="2" type="ORF">AVDCRST_MAG62-1646</name>
</gene>
<evidence type="ECO:0000313" key="2">
    <source>
        <dbReference type="EMBL" id="CAA9528328.1"/>
    </source>
</evidence>
<evidence type="ECO:0000256" key="1">
    <source>
        <dbReference type="SAM" id="MobiDB-lite"/>
    </source>
</evidence>
<feature type="non-terminal residue" evidence="2">
    <location>
        <position position="138"/>
    </location>
</feature>